<keyword evidence="2" id="KW-1185">Reference proteome</keyword>
<dbReference type="RefSeq" id="WP_309389973.1">
    <property type="nucleotide sequence ID" value="NZ_JADBEO010000010.1"/>
</dbReference>
<protein>
    <recommendedName>
        <fullName evidence="3">SGNH hydrolase-type esterase domain-containing protein</fullName>
    </recommendedName>
</protein>
<dbReference type="Proteomes" id="UP001181622">
    <property type="component" value="Unassembled WGS sequence"/>
</dbReference>
<name>A0ABU1DDP7_9HYPH</name>
<accession>A0ABU1DDP7</accession>
<reference evidence="1" key="1">
    <citation type="submission" date="2020-10" db="EMBL/GenBank/DDBJ databases">
        <authorList>
            <person name="Abbas A."/>
            <person name="Razzaq R."/>
            <person name="Waqas M."/>
            <person name="Abbas N."/>
            <person name="Nielsen T.K."/>
            <person name="Hansen L.H."/>
            <person name="Hussain S."/>
            <person name="Shahid M."/>
        </authorList>
    </citation>
    <scope>NUCLEOTIDE SEQUENCE</scope>
    <source>
        <strain evidence="1">S14</strain>
    </source>
</reference>
<dbReference type="SUPFAM" id="SSF52266">
    <property type="entry name" value="SGNH hydrolase"/>
    <property type="match status" value="1"/>
</dbReference>
<proteinExistence type="predicted"/>
<dbReference type="Gene3D" id="3.40.50.1110">
    <property type="entry name" value="SGNH hydrolase"/>
    <property type="match status" value="1"/>
</dbReference>
<organism evidence="1 2">
    <name type="scientific">Chelatococcus sambhunathii</name>
    <dbReference type="NCBI Taxonomy" id="363953"/>
    <lineage>
        <taxon>Bacteria</taxon>
        <taxon>Pseudomonadati</taxon>
        <taxon>Pseudomonadota</taxon>
        <taxon>Alphaproteobacteria</taxon>
        <taxon>Hyphomicrobiales</taxon>
        <taxon>Chelatococcaceae</taxon>
        <taxon>Chelatococcus</taxon>
    </lineage>
</organism>
<evidence type="ECO:0008006" key="3">
    <source>
        <dbReference type="Google" id="ProtNLM"/>
    </source>
</evidence>
<dbReference type="InterPro" id="IPR036514">
    <property type="entry name" value="SGNH_hydro_sf"/>
</dbReference>
<gene>
    <name evidence="1" type="ORF">IHQ68_06410</name>
</gene>
<sequence>MTKPSFERHNKSSGSRIVVIGDSHSRFWLGHDSVRNDVGCFAGVDVWHLGALTAYNSSKILDIDDVRSLQDMQNPYSAIILSFGEIDCRAHALKQAHLQCRSIDVIAKDIADRLFETAIHLYDLARTPIVLWAPPPTAPKTTRVVNPRFPSIGSMYERNYATSVFIDRIKELSVGKSWISVCSIFDDLILPDGGTKPGILYDGFHLSSVFFPLARDALVESCRNLGLADPSPCFRRNWGIDARAQYREVSIGLVATVSSVPAGVRTIRIGDKRFGGVAIESAPSDDSWCEVDLQGEFQIKYIQIILNNEHFKAEDVRCEISVDRNHRMVMQGGEVEGSFFVGGSTLLYARYIRISRITFGAVSIRNIRVCALTYDTRYPSIDEDESAAGPSERFGTVFGDA</sequence>
<dbReference type="EMBL" id="JADBEO010000010">
    <property type="protein sequence ID" value="MDR4306248.1"/>
    <property type="molecule type" value="Genomic_DNA"/>
</dbReference>
<evidence type="ECO:0000313" key="2">
    <source>
        <dbReference type="Proteomes" id="UP001181622"/>
    </source>
</evidence>
<evidence type="ECO:0000313" key="1">
    <source>
        <dbReference type="EMBL" id="MDR4306248.1"/>
    </source>
</evidence>
<comment type="caution">
    <text evidence="1">The sequence shown here is derived from an EMBL/GenBank/DDBJ whole genome shotgun (WGS) entry which is preliminary data.</text>
</comment>